<feature type="domain" description="ABC3 transporter permease C-terminal" evidence="9">
    <location>
        <begin position="260"/>
        <end position="330"/>
    </location>
</feature>
<dbReference type="Pfam" id="PF02687">
    <property type="entry name" value="FtsX"/>
    <property type="match status" value="1"/>
</dbReference>
<protein>
    <submittedName>
        <fullName evidence="10">FtsX-like permease family protein</fullName>
    </submittedName>
</protein>
<feature type="transmembrane region" description="Helical" evidence="8">
    <location>
        <begin position="312"/>
        <end position="334"/>
    </location>
</feature>
<evidence type="ECO:0000256" key="2">
    <source>
        <dbReference type="ARBA" id="ARBA00022475"/>
    </source>
</evidence>
<dbReference type="InterPro" id="IPR003838">
    <property type="entry name" value="ABC3_permease_C"/>
</dbReference>
<reference evidence="10" key="1">
    <citation type="submission" date="2022-10" db="EMBL/GenBank/DDBJ databases">
        <title>Genome sequence of Actinomyces israelii ATCC 10048.</title>
        <authorList>
            <person name="Watt R.M."/>
            <person name="Tong W.M."/>
        </authorList>
    </citation>
    <scope>NUCLEOTIDE SEQUENCE</scope>
    <source>
        <strain evidence="10">ATCC 10048</strain>
    </source>
</reference>
<dbReference type="EMBL" id="JAPTMY010000021">
    <property type="protein sequence ID" value="MCZ0858407.1"/>
    <property type="molecule type" value="Genomic_DNA"/>
</dbReference>
<evidence type="ECO:0000256" key="7">
    <source>
        <dbReference type="SAM" id="MobiDB-lite"/>
    </source>
</evidence>
<feature type="region of interest" description="Disordered" evidence="7">
    <location>
        <begin position="341"/>
        <end position="375"/>
    </location>
</feature>
<evidence type="ECO:0000256" key="5">
    <source>
        <dbReference type="ARBA" id="ARBA00023136"/>
    </source>
</evidence>
<evidence type="ECO:0000313" key="11">
    <source>
        <dbReference type="Proteomes" id="UP001072034"/>
    </source>
</evidence>
<dbReference type="PANTHER" id="PTHR30572">
    <property type="entry name" value="MEMBRANE COMPONENT OF TRANSPORTER-RELATED"/>
    <property type="match status" value="1"/>
</dbReference>
<proteinExistence type="inferred from homology"/>
<dbReference type="InterPro" id="IPR050250">
    <property type="entry name" value="Macrolide_Exporter_MacB"/>
</dbReference>
<keyword evidence="4 8" id="KW-1133">Transmembrane helix</keyword>
<feature type="transmembrane region" description="Helical" evidence="8">
    <location>
        <begin position="255"/>
        <end position="280"/>
    </location>
</feature>
<keyword evidence="3 8" id="KW-0812">Transmembrane</keyword>
<keyword evidence="2" id="KW-1003">Cell membrane</keyword>
<name>A0ABT4I9I6_9ACTO</name>
<dbReference type="Proteomes" id="UP001072034">
    <property type="component" value="Unassembled WGS sequence"/>
</dbReference>
<gene>
    <name evidence="10" type="ORF">OHJ16_10170</name>
</gene>
<evidence type="ECO:0000256" key="3">
    <source>
        <dbReference type="ARBA" id="ARBA00022692"/>
    </source>
</evidence>
<keyword evidence="5 8" id="KW-0472">Membrane</keyword>
<evidence type="ECO:0000256" key="1">
    <source>
        <dbReference type="ARBA" id="ARBA00004651"/>
    </source>
</evidence>
<dbReference type="PANTHER" id="PTHR30572:SF4">
    <property type="entry name" value="ABC TRANSPORTER PERMEASE YTRF"/>
    <property type="match status" value="1"/>
</dbReference>
<evidence type="ECO:0000259" key="9">
    <source>
        <dbReference type="Pfam" id="PF02687"/>
    </source>
</evidence>
<evidence type="ECO:0000256" key="6">
    <source>
        <dbReference type="ARBA" id="ARBA00038076"/>
    </source>
</evidence>
<keyword evidence="11" id="KW-1185">Reference proteome</keyword>
<feature type="compositionally biased region" description="Low complexity" evidence="7">
    <location>
        <begin position="363"/>
        <end position="375"/>
    </location>
</feature>
<evidence type="ECO:0000313" key="10">
    <source>
        <dbReference type="EMBL" id="MCZ0858407.1"/>
    </source>
</evidence>
<feature type="transmembrane region" description="Helical" evidence="8">
    <location>
        <begin position="16"/>
        <end position="36"/>
    </location>
</feature>
<comment type="subcellular location">
    <subcellularLocation>
        <location evidence="1">Cell membrane</location>
        <topology evidence="1">Multi-pass membrane protein</topology>
    </subcellularLocation>
</comment>
<accession>A0ABT4I9I6</accession>
<comment type="caution">
    <text evidence="10">The sequence shown here is derived from an EMBL/GenBank/DDBJ whole genome shotgun (WGS) entry which is preliminary data.</text>
</comment>
<sequence length="375" mass="38130">MVAAWVGDDLSRRTTVLGAGAGALMLGLLVCSPVLAHRTIAVLAMPLRLLRPVGRLAARNLAAAPRRTAATSAALVIGMALVRARTIIASSVRASIADIVNDSMRADLPVRAPATLGLLTPLPAEMTEQINALDGVRETTGHTVASVATTTPDGGESVGYMVAVDPQRYPDFYDPNVTAGSLDSLDDAHVAAFADSGPQIGDQVAVTEAAGSVTVTVSAVADSKGLTGVLYATPEVAAAGELSDQVGQLADQMLAVLYALLGLSLVIAVLGIVNTLVLSVSERTREIGFMRAVGLGRAQVAGEIMCESVLTAVYGTFLGGATGVLLAGALRAILRPGPDRAGHPLAPAGDHARGGRRRRGSRRPAAGAGPSGCLS</sequence>
<evidence type="ECO:0000256" key="8">
    <source>
        <dbReference type="SAM" id="Phobius"/>
    </source>
</evidence>
<organism evidence="10 11">
    <name type="scientific">Actinomyces israelii</name>
    <dbReference type="NCBI Taxonomy" id="1659"/>
    <lineage>
        <taxon>Bacteria</taxon>
        <taxon>Bacillati</taxon>
        <taxon>Actinomycetota</taxon>
        <taxon>Actinomycetes</taxon>
        <taxon>Actinomycetales</taxon>
        <taxon>Actinomycetaceae</taxon>
        <taxon>Actinomyces</taxon>
    </lineage>
</organism>
<evidence type="ECO:0000256" key="4">
    <source>
        <dbReference type="ARBA" id="ARBA00022989"/>
    </source>
</evidence>
<comment type="similarity">
    <text evidence="6">Belongs to the ABC-4 integral membrane protein family.</text>
</comment>